<reference evidence="2" key="1">
    <citation type="submission" date="2014-09" db="EMBL/GenBank/DDBJ databases">
        <authorList>
            <person name="Magalhaes I.L.F."/>
            <person name="Oliveira U."/>
            <person name="Santos F.R."/>
            <person name="Vidigal T.H.D.A."/>
            <person name="Brescovit A.D."/>
            <person name="Santos A.J."/>
        </authorList>
    </citation>
    <scope>NUCLEOTIDE SEQUENCE</scope>
    <source>
        <tissue evidence="2">Shoot tissue taken approximately 20 cm above the soil surface</tissue>
    </source>
</reference>
<protein>
    <submittedName>
        <fullName evidence="2">Uncharacterized protein</fullName>
    </submittedName>
</protein>
<dbReference type="EMBL" id="GBRH01171310">
    <property type="protein sequence ID" value="JAE26586.1"/>
    <property type="molecule type" value="Transcribed_RNA"/>
</dbReference>
<dbReference type="AlphaFoldDB" id="A0A0A9GVJ9"/>
<name>A0A0A9GVJ9_ARUDO</name>
<evidence type="ECO:0000313" key="2">
    <source>
        <dbReference type="EMBL" id="JAE26586.1"/>
    </source>
</evidence>
<accession>A0A0A9GVJ9</accession>
<proteinExistence type="predicted"/>
<feature type="region of interest" description="Disordered" evidence="1">
    <location>
        <begin position="1"/>
        <end position="20"/>
    </location>
</feature>
<reference evidence="2" key="2">
    <citation type="journal article" date="2015" name="Data Brief">
        <title>Shoot transcriptome of the giant reed, Arundo donax.</title>
        <authorList>
            <person name="Barrero R.A."/>
            <person name="Guerrero F.D."/>
            <person name="Moolhuijzen P."/>
            <person name="Goolsby J.A."/>
            <person name="Tidwell J."/>
            <person name="Bellgard S.E."/>
            <person name="Bellgard M.I."/>
        </authorList>
    </citation>
    <scope>NUCLEOTIDE SEQUENCE</scope>
    <source>
        <tissue evidence="2">Shoot tissue taken approximately 20 cm above the soil surface</tissue>
    </source>
</reference>
<organism evidence="2">
    <name type="scientific">Arundo donax</name>
    <name type="common">Giant reed</name>
    <name type="synonym">Donax arundinaceus</name>
    <dbReference type="NCBI Taxonomy" id="35708"/>
    <lineage>
        <taxon>Eukaryota</taxon>
        <taxon>Viridiplantae</taxon>
        <taxon>Streptophyta</taxon>
        <taxon>Embryophyta</taxon>
        <taxon>Tracheophyta</taxon>
        <taxon>Spermatophyta</taxon>
        <taxon>Magnoliopsida</taxon>
        <taxon>Liliopsida</taxon>
        <taxon>Poales</taxon>
        <taxon>Poaceae</taxon>
        <taxon>PACMAD clade</taxon>
        <taxon>Arundinoideae</taxon>
        <taxon>Arundineae</taxon>
        <taxon>Arundo</taxon>
    </lineage>
</organism>
<evidence type="ECO:0000256" key="1">
    <source>
        <dbReference type="SAM" id="MobiDB-lite"/>
    </source>
</evidence>
<sequence>MVSTNTRVSSGVLPGGTSTT</sequence>